<protein>
    <submittedName>
        <fullName evidence="1">Uncharacterized protein</fullName>
    </submittedName>
</protein>
<comment type="caution">
    <text evidence="1">The sequence shown here is derived from an EMBL/GenBank/DDBJ whole genome shotgun (WGS) entry which is preliminary data.</text>
</comment>
<proteinExistence type="predicted"/>
<name>A0ACC0ALT8_CATRO</name>
<gene>
    <name evidence="1" type="ORF">M9H77_21102</name>
</gene>
<keyword evidence="2" id="KW-1185">Reference proteome</keyword>
<evidence type="ECO:0000313" key="1">
    <source>
        <dbReference type="EMBL" id="KAI5661779.1"/>
    </source>
</evidence>
<evidence type="ECO:0000313" key="2">
    <source>
        <dbReference type="Proteomes" id="UP001060085"/>
    </source>
</evidence>
<sequence length="153" mass="17788">MKQGNFFSEAKLKGTSRVWWIRKRAYVRRAGFRAIKTWEEMKQVMSLHVVPLKYKHKVYHQFTLCASDHAHKSHNAVSNGCVRPRAMRELNVGGKPWQKLGISYVECRVHDSRPLEQPQSLNLNEKKKSWKSNLVNFISMGNGGHLGKLRLNF</sequence>
<reference evidence="2" key="1">
    <citation type="journal article" date="2023" name="Nat. Plants">
        <title>Single-cell RNA sequencing provides a high-resolution roadmap for understanding the multicellular compartmentation of specialized metabolism.</title>
        <authorList>
            <person name="Sun S."/>
            <person name="Shen X."/>
            <person name="Li Y."/>
            <person name="Li Y."/>
            <person name="Wang S."/>
            <person name="Li R."/>
            <person name="Zhang H."/>
            <person name="Shen G."/>
            <person name="Guo B."/>
            <person name="Wei J."/>
            <person name="Xu J."/>
            <person name="St-Pierre B."/>
            <person name="Chen S."/>
            <person name="Sun C."/>
        </authorList>
    </citation>
    <scope>NUCLEOTIDE SEQUENCE [LARGE SCALE GENOMIC DNA]</scope>
</reference>
<organism evidence="1 2">
    <name type="scientific">Catharanthus roseus</name>
    <name type="common">Madagascar periwinkle</name>
    <name type="synonym">Vinca rosea</name>
    <dbReference type="NCBI Taxonomy" id="4058"/>
    <lineage>
        <taxon>Eukaryota</taxon>
        <taxon>Viridiplantae</taxon>
        <taxon>Streptophyta</taxon>
        <taxon>Embryophyta</taxon>
        <taxon>Tracheophyta</taxon>
        <taxon>Spermatophyta</taxon>
        <taxon>Magnoliopsida</taxon>
        <taxon>eudicotyledons</taxon>
        <taxon>Gunneridae</taxon>
        <taxon>Pentapetalae</taxon>
        <taxon>asterids</taxon>
        <taxon>lamiids</taxon>
        <taxon>Gentianales</taxon>
        <taxon>Apocynaceae</taxon>
        <taxon>Rauvolfioideae</taxon>
        <taxon>Vinceae</taxon>
        <taxon>Catharanthinae</taxon>
        <taxon>Catharanthus</taxon>
    </lineage>
</organism>
<dbReference type="EMBL" id="CM044705">
    <property type="protein sequence ID" value="KAI5661779.1"/>
    <property type="molecule type" value="Genomic_DNA"/>
</dbReference>
<accession>A0ACC0ALT8</accession>
<dbReference type="Proteomes" id="UP001060085">
    <property type="component" value="Linkage Group LG05"/>
</dbReference>